<name>A0A433QDE5_9FUNG</name>
<evidence type="ECO:0000256" key="4">
    <source>
        <dbReference type="ARBA" id="ARBA00023002"/>
    </source>
</evidence>
<evidence type="ECO:0000313" key="8">
    <source>
        <dbReference type="Proteomes" id="UP000274822"/>
    </source>
</evidence>
<dbReference type="EMBL" id="RBNJ01007794">
    <property type="protein sequence ID" value="RUS27769.1"/>
    <property type="molecule type" value="Genomic_DNA"/>
</dbReference>
<evidence type="ECO:0000313" key="7">
    <source>
        <dbReference type="EMBL" id="RUS27769.1"/>
    </source>
</evidence>
<dbReference type="Gene3D" id="3.30.70.2450">
    <property type="match status" value="2"/>
</dbReference>
<dbReference type="Gene3D" id="3.40.30.20">
    <property type="match status" value="1"/>
</dbReference>
<dbReference type="PANTHER" id="PTHR43004:SF19">
    <property type="entry name" value="BINDING MONOOXYGENASE, PUTATIVE (JCVI)-RELATED"/>
    <property type="match status" value="1"/>
</dbReference>
<evidence type="ECO:0000256" key="3">
    <source>
        <dbReference type="ARBA" id="ARBA00022827"/>
    </source>
</evidence>
<dbReference type="GO" id="GO:0016709">
    <property type="term" value="F:oxidoreductase activity, acting on paired donors, with incorporation or reduction of molecular oxygen, NAD(P)H as one donor, and incorporation of one atom of oxygen"/>
    <property type="evidence" value="ECO:0007669"/>
    <property type="project" value="UniProtKB-ARBA"/>
</dbReference>
<comment type="cofactor">
    <cofactor evidence="1">
        <name>FAD</name>
        <dbReference type="ChEBI" id="CHEBI:57692"/>
    </cofactor>
</comment>
<evidence type="ECO:0000256" key="5">
    <source>
        <dbReference type="SAM" id="MobiDB-lite"/>
    </source>
</evidence>
<dbReference type="InterPro" id="IPR038220">
    <property type="entry name" value="PHOX_C_sf"/>
</dbReference>
<dbReference type="PRINTS" id="PR00420">
    <property type="entry name" value="RNGMNOXGNASE"/>
</dbReference>
<dbReference type="InterPro" id="IPR050641">
    <property type="entry name" value="RIFMO-like"/>
</dbReference>
<reference evidence="7 8" key="1">
    <citation type="journal article" date="2018" name="New Phytol.">
        <title>Phylogenomics of Endogonaceae and evolution of mycorrhizas within Mucoromycota.</title>
        <authorList>
            <person name="Chang Y."/>
            <person name="Desiro A."/>
            <person name="Na H."/>
            <person name="Sandor L."/>
            <person name="Lipzen A."/>
            <person name="Clum A."/>
            <person name="Barry K."/>
            <person name="Grigoriev I.V."/>
            <person name="Martin F.M."/>
            <person name="Stajich J.E."/>
            <person name="Smith M.E."/>
            <person name="Bonito G."/>
            <person name="Spatafora J.W."/>
        </authorList>
    </citation>
    <scope>NUCLEOTIDE SEQUENCE [LARGE SCALE GENOMIC DNA]</scope>
    <source>
        <strain evidence="7 8">AD002</strain>
    </source>
</reference>
<evidence type="ECO:0000259" key="6">
    <source>
        <dbReference type="Pfam" id="PF01494"/>
    </source>
</evidence>
<dbReference type="InterPro" id="IPR002938">
    <property type="entry name" value="FAD-bd"/>
</dbReference>
<gene>
    <name evidence="7" type="ORF">BC938DRAFT_482750</name>
</gene>
<sequence length="641" mass="71940">MTQTPPDNNVLDVLVVGAGPVGLLLANELQLYGCKFRIIDKNDVGSIHSKAMGFVARTLETFDNRNLVEPFLARGSIPKRAVMYNGDKKLAEFTTFGADSPYPYILFVSQKYTEQFLEESLRKASGSDVTIVERSTTLVKYTEDELEDVVVATVTRPTPDGGMEEEIVKAKYIVGCDGVHSAVRKGRSDWAFEGKAYKSEWVLADVDIPAGTLTTDELQVFLHPDGPCGFLPFEDRGGQFRIIANLGDFGYDKSARKPRSPFVWPSRMHLYPTQSKQIQMLITSNKPSFHTRSASSETSGIQDERHQHVAPVQRKELTLEDVQALVDRRIAPAKVSISNPSWITTFRINERMVNGLRRGRTFVAAHNLGWKLAFVVQGKVRDAELLLDSYNAEREPIGNNVVNATSYLTRIISQQTYFVYLARLYIIPHFFRSERFQKEVRAMGMGTNIGYRDSPLNHPTPSILRQKRRRQSWLGWFLSLFLGKPSCLIEPGEHLHDGTLKMPRFRPGHATLMLYDVIRGTTTHTLFLFSGGNGVTQESNALVGKVLDVSRRYRKTITPVVISFVNGISQGDFDDAENYVEKTFVETHPVLHNLFGVKMGSQAVLLVRPDLYITFSATAEEVEGGELDKFLGGYLVEDANI</sequence>
<comment type="caution">
    <text evidence="7">The sequence shown here is derived from an EMBL/GenBank/DDBJ whole genome shotgun (WGS) entry which is preliminary data.</text>
</comment>
<dbReference type="Pfam" id="PF01494">
    <property type="entry name" value="FAD_binding_3"/>
    <property type="match status" value="2"/>
</dbReference>
<feature type="domain" description="FAD-binding" evidence="6">
    <location>
        <begin position="12"/>
        <end position="214"/>
    </location>
</feature>
<dbReference type="AlphaFoldDB" id="A0A433QDE5"/>
<dbReference type="Proteomes" id="UP000274822">
    <property type="component" value="Unassembled WGS sequence"/>
</dbReference>
<keyword evidence="4" id="KW-0560">Oxidoreductase</keyword>
<evidence type="ECO:0000256" key="2">
    <source>
        <dbReference type="ARBA" id="ARBA00022630"/>
    </source>
</evidence>
<accession>A0A433QDE5</accession>
<evidence type="ECO:0000256" key="1">
    <source>
        <dbReference type="ARBA" id="ARBA00001974"/>
    </source>
</evidence>
<feature type="compositionally biased region" description="Polar residues" evidence="5">
    <location>
        <begin position="289"/>
        <end position="301"/>
    </location>
</feature>
<feature type="domain" description="FAD-binding" evidence="6">
    <location>
        <begin position="365"/>
        <end position="404"/>
    </location>
</feature>
<proteinExistence type="predicted"/>
<protein>
    <submittedName>
        <fullName evidence="7">FAD binding domain-containing protein</fullName>
    </submittedName>
</protein>
<keyword evidence="3" id="KW-0274">FAD</keyword>
<dbReference type="GO" id="GO:0071949">
    <property type="term" value="F:FAD binding"/>
    <property type="evidence" value="ECO:0007669"/>
    <property type="project" value="InterPro"/>
</dbReference>
<dbReference type="Gene3D" id="3.50.50.60">
    <property type="entry name" value="FAD/NAD(P)-binding domain"/>
    <property type="match status" value="3"/>
</dbReference>
<dbReference type="InterPro" id="IPR036188">
    <property type="entry name" value="FAD/NAD-bd_sf"/>
</dbReference>
<dbReference type="SUPFAM" id="SSF51905">
    <property type="entry name" value="FAD/NAD(P)-binding domain"/>
    <property type="match status" value="1"/>
</dbReference>
<organism evidence="7 8">
    <name type="scientific">Jimgerdemannia flammicorona</name>
    <dbReference type="NCBI Taxonomy" id="994334"/>
    <lineage>
        <taxon>Eukaryota</taxon>
        <taxon>Fungi</taxon>
        <taxon>Fungi incertae sedis</taxon>
        <taxon>Mucoromycota</taxon>
        <taxon>Mucoromycotina</taxon>
        <taxon>Endogonomycetes</taxon>
        <taxon>Endogonales</taxon>
        <taxon>Endogonaceae</taxon>
        <taxon>Jimgerdemannia</taxon>
    </lineage>
</organism>
<feature type="region of interest" description="Disordered" evidence="5">
    <location>
        <begin position="289"/>
        <end position="309"/>
    </location>
</feature>
<keyword evidence="2" id="KW-0285">Flavoprotein</keyword>
<dbReference type="PANTHER" id="PTHR43004">
    <property type="entry name" value="TRK SYSTEM POTASSIUM UPTAKE PROTEIN"/>
    <property type="match status" value="1"/>
</dbReference>
<keyword evidence="8" id="KW-1185">Reference proteome</keyword>